<reference evidence="7 8" key="1">
    <citation type="journal article" date="2017" name="ISME J.">
        <title>Energy and carbon metabolisms in a deep terrestrial subsurface fluid microbial community.</title>
        <authorList>
            <person name="Momper L."/>
            <person name="Jungbluth S.P."/>
            <person name="Lee M.D."/>
            <person name="Amend J.P."/>
        </authorList>
    </citation>
    <scope>NUCLEOTIDE SEQUENCE [LARGE SCALE GENOMIC DNA]</scope>
    <source>
        <strain evidence="7">SURF_5</strain>
    </source>
</reference>
<gene>
    <name evidence="7" type="ORF">C4520_19060</name>
</gene>
<dbReference type="Gene3D" id="3.40.50.970">
    <property type="match status" value="2"/>
</dbReference>
<feature type="domain" description="Thiamine pyrophosphate enzyme N-terminal TPP-binding" evidence="6">
    <location>
        <begin position="3"/>
        <end position="104"/>
    </location>
</feature>
<evidence type="ECO:0000259" key="5">
    <source>
        <dbReference type="Pfam" id="PF02775"/>
    </source>
</evidence>
<evidence type="ECO:0000313" key="7">
    <source>
        <dbReference type="EMBL" id="RJP16116.1"/>
    </source>
</evidence>
<dbReference type="GO" id="GO:0000287">
    <property type="term" value="F:magnesium ion binding"/>
    <property type="evidence" value="ECO:0007669"/>
    <property type="project" value="InterPro"/>
</dbReference>
<dbReference type="InterPro" id="IPR029061">
    <property type="entry name" value="THDP-binding"/>
</dbReference>
<dbReference type="InterPro" id="IPR012001">
    <property type="entry name" value="Thiamin_PyroP_enz_TPP-bd_dom"/>
</dbReference>
<evidence type="ECO:0000256" key="3">
    <source>
        <dbReference type="RuleBase" id="RU362132"/>
    </source>
</evidence>
<dbReference type="Proteomes" id="UP000265882">
    <property type="component" value="Unassembled WGS sequence"/>
</dbReference>
<dbReference type="GO" id="GO:0009099">
    <property type="term" value="P:L-valine biosynthetic process"/>
    <property type="evidence" value="ECO:0007669"/>
    <property type="project" value="TreeGrafter"/>
</dbReference>
<dbReference type="EMBL" id="QZKU01000128">
    <property type="protein sequence ID" value="RJP16116.1"/>
    <property type="molecule type" value="Genomic_DNA"/>
</dbReference>
<accession>A0A3A4NCP9</accession>
<dbReference type="AlphaFoldDB" id="A0A3A4NCP9"/>
<dbReference type="GO" id="GO:0005948">
    <property type="term" value="C:acetolactate synthase complex"/>
    <property type="evidence" value="ECO:0007669"/>
    <property type="project" value="TreeGrafter"/>
</dbReference>
<dbReference type="GO" id="GO:0050660">
    <property type="term" value="F:flavin adenine dinucleotide binding"/>
    <property type="evidence" value="ECO:0007669"/>
    <property type="project" value="TreeGrafter"/>
</dbReference>
<dbReference type="InterPro" id="IPR045229">
    <property type="entry name" value="TPP_enz"/>
</dbReference>
<dbReference type="Gene3D" id="3.40.50.1220">
    <property type="entry name" value="TPP-binding domain"/>
    <property type="match status" value="1"/>
</dbReference>
<comment type="similarity">
    <text evidence="1 3">Belongs to the TPP enzyme family.</text>
</comment>
<dbReference type="SUPFAM" id="SSF52467">
    <property type="entry name" value="DHS-like NAD/FAD-binding domain"/>
    <property type="match status" value="1"/>
</dbReference>
<evidence type="ECO:0000256" key="1">
    <source>
        <dbReference type="ARBA" id="ARBA00007812"/>
    </source>
</evidence>
<sequence>MPKTTEIIIDILVDAGIDHVFGMPGGATLFLYDALFDRQDKIRTILARHEGGAACMADMYGRLTGKPGVVIGQGAWMGSNAAVAVMEAYLAGSPMLVLGDVSDYGGLIQHGPFQCAGGEYGSIDLPNIMRSMTKYTTVANSPAEYAHGVQLAIKHAVTGRPGPACVLARWDVAISETELDSINPKLFSIQGHINVSPACISAADAGKAADLLLGASDPVMITGRGVHASRAYTEVQELAELLGMPVATSYMGKSGIAETHDLAIGTMGNIGQRTANEKINSADVILAVGTCLSPENTRMLSPDYIDAERQKIIQIDIEPLNAGWNYPVALGIASDAKLALRAVIDAVKKRGVKLDVKARIERLKKLKAENDFFSSDSYHSDEEPISPERIVNDLNEAVGADDLLVLDGGNNRMWCAKHFKSKKAGQVIAPGGAAGVGWSVPASLGAQIISGNRRVVCVCGDGGMMMMLYCLEMAKQYEAPITYVVMNNASLGNVKDFQSPERRIATEYDEADFAAIGRAIGCKGLKIAHPNELLPALKAAIQSERPAVIDVTTSKEAHFKLMM</sequence>
<comment type="caution">
    <text evidence="7">The sequence shown here is derived from an EMBL/GenBank/DDBJ whole genome shotgun (WGS) entry which is preliminary data.</text>
</comment>
<feature type="domain" description="Thiamine pyrophosphate enzyme central" evidence="4">
    <location>
        <begin position="207"/>
        <end position="342"/>
    </location>
</feature>
<evidence type="ECO:0000313" key="8">
    <source>
        <dbReference type="Proteomes" id="UP000265882"/>
    </source>
</evidence>
<dbReference type="Pfam" id="PF00205">
    <property type="entry name" value="TPP_enzyme_M"/>
    <property type="match status" value="1"/>
</dbReference>
<dbReference type="GO" id="GO:0009097">
    <property type="term" value="P:isoleucine biosynthetic process"/>
    <property type="evidence" value="ECO:0007669"/>
    <property type="project" value="TreeGrafter"/>
</dbReference>
<organism evidence="7 8">
    <name type="scientific">Abyssobacteria bacterium (strain SURF_5)</name>
    <dbReference type="NCBI Taxonomy" id="2093360"/>
    <lineage>
        <taxon>Bacteria</taxon>
        <taxon>Pseudomonadati</taxon>
        <taxon>Candidatus Hydrogenedentota</taxon>
        <taxon>Candidatus Abyssobacteria</taxon>
    </lineage>
</organism>
<dbReference type="Pfam" id="PF02776">
    <property type="entry name" value="TPP_enzyme_N"/>
    <property type="match status" value="1"/>
</dbReference>
<evidence type="ECO:0000259" key="6">
    <source>
        <dbReference type="Pfam" id="PF02776"/>
    </source>
</evidence>
<evidence type="ECO:0000256" key="2">
    <source>
        <dbReference type="ARBA" id="ARBA00023052"/>
    </source>
</evidence>
<dbReference type="GO" id="GO:0030976">
    <property type="term" value="F:thiamine pyrophosphate binding"/>
    <property type="evidence" value="ECO:0007669"/>
    <property type="project" value="InterPro"/>
</dbReference>
<proteinExistence type="inferred from homology"/>
<dbReference type="SUPFAM" id="SSF52518">
    <property type="entry name" value="Thiamin diphosphate-binding fold (THDP-binding)"/>
    <property type="match status" value="2"/>
</dbReference>
<dbReference type="PANTHER" id="PTHR18968:SF13">
    <property type="entry name" value="ACETOLACTATE SYNTHASE CATALYTIC SUBUNIT, MITOCHONDRIAL"/>
    <property type="match status" value="1"/>
</dbReference>
<dbReference type="InterPro" id="IPR011766">
    <property type="entry name" value="TPP_enzyme_TPP-bd"/>
</dbReference>
<keyword evidence="2 3" id="KW-0786">Thiamine pyrophosphate</keyword>
<dbReference type="PANTHER" id="PTHR18968">
    <property type="entry name" value="THIAMINE PYROPHOSPHATE ENZYMES"/>
    <property type="match status" value="1"/>
</dbReference>
<evidence type="ECO:0000259" key="4">
    <source>
        <dbReference type="Pfam" id="PF00205"/>
    </source>
</evidence>
<dbReference type="GO" id="GO:0003984">
    <property type="term" value="F:acetolactate synthase activity"/>
    <property type="evidence" value="ECO:0007669"/>
    <property type="project" value="TreeGrafter"/>
</dbReference>
<dbReference type="CDD" id="cd07035">
    <property type="entry name" value="TPP_PYR_POX_like"/>
    <property type="match status" value="1"/>
</dbReference>
<dbReference type="InterPro" id="IPR012000">
    <property type="entry name" value="Thiamin_PyroP_enz_cen_dom"/>
</dbReference>
<dbReference type="InterPro" id="IPR029035">
    <property type="entry name" value="DHS-like_NAD/FAD-binding_dom"/>
</dbReference>
<feature type="domain" description="Thiamine pyrophosphate enzyme TPP-binding" evidence="5">
    <location>
        <begin position="407"/>
        <end position="551"/>
    </location>
</feature>
<dbReference type="Pfam" id="PF02775">
    <property type="entry name" value="TPP_enzyme_C"/>
    <property type="match status" value="1"/>
</dbReference>
<name>A0A3A4NCP9_ABYX5</name>
<protein>
    <submittedName>
        <fullName evidence="7">Thiamine pyrophosphate-binding protein</fullName>
    </submittedName>
</protein>